<evidence type="ECO:0000256" key="1">
    <source>
        <dbReference type="SAM" id="Phobius"/>
    </source>
</evidence>
<reference evidence="2 3" key="1">
    <citation type="submission" date="2018-07" db="EMBL/GenBank/DDBJ databases">
        <title>Genomic Encyclopedia of Type Strains, Phase IV (KMG-IV): sequencing the most valuable type-strain genomes for metagenomic binning, comparative biology and taxonomic classification.</title>
        <authorList>
            <person name="Goeker M."/>
        </authorList>
    </citation>
    <scope>NUCLEOTIDE SEQUENCE [LARGE SCALE GENOMIC DNA]</scope>
    <source>
        <strain evidence="2 3">DSM 4134</strain>
    </source>
</reference>
<evidence type="ECO:0000313" key="2">
    <source>
        <dbReference type="EMBL" id="RED97048.1"/>
    </source>
</evidence>
<dbReference type="EMBL" id="QREG01000013">
    <property type="protein sequence ID" value="RED97048.1"/>
    <property type="molecule type" value="Genomic_DNA"/>
</dbReference>
<keyword evidence="3" id="KW-1185">Reference proteome</keyword>
<protein>
    <submittedName>
        <fullName evidence="2">Uncharacterized protein</fullName>
    </submittedName>
</protein>
<keyword evidence="1" id="KW-1133">Transmembrane helix</keyword>
<accession>A0A3D9L3W9</accession>
<feature type="transmembrane region" description="Helical" evidence="1">
    <location>
        <begin position="9"/>
        <end position="28"/>
    </location>
</feature>
<evidence type="ECO:0000313" key="3">
    <source>
        <dbReference type="Proteomes" id="UP000256779"/>
    </source>
</evidence>
<dbReference type="Proteomes" id="UP000256779">
    <property type="component" value="Unassembled WGS sequence"/>
</dbReference>
<proteinExistence type="predicted"/>
<comment type="caution">
    <text evidence="2">The sequence shown here is derived from an EMBL/GenBank/DDBJ whole genome shotgun (WGS) entry which is preliminary data.</text>
</comment>
<gene>
    <name evidence="2" type="ORF">C7460_11397</name>
</gene>
<name>A0A3D9L3W9_MARFU</name>
<dbReference type="AlphaFoldDB" id="A0A3D9L3W9"/>
<organism evidence="2 3">
    <name type="scientific">Marinoscillum furvescens DSM 4134</name>
    <dbReference type="NCBI Taxonomy" id="1122208"/>
    <lineage>
        <taxon>Bacteria</taxon>
        <taxon>Pseudomonadati</taxon>
        <taxon>Bacteroidota</taxon>
        <taxon>Cytophagia</taxon>
        <taxon>Cytophagales</taxon>
        <taxon>Reichenbachiellaceae</taxon>
        <taxon>Marinoscillum</taxon>
    </lineage>
</organism>
<dbReference type="RefSeq" id="WP_170148021.1">
    <property type="nucleotide sequence ID" value="NZ_QREG01000013.1"/>
</dbReference>
<keyword evidence="1" id="KW-0472">Membrane</keyword>
<sequence length="51" mass="5916">MNKSTRNTLRLISVIIVLALVLMELSIIPNLLNYKFWFMVAAYALALITYR</sequence>
<keyword evidence="1" id="KW-0812">Transmembrane</keyword>